<dbReference type="Proteomes" id="UP000265618">
    <property type="component" value="Unassembled WGS sequence"/>
</dbReference>
<comment type="caution">
    <text evidence="2">The sequence shown here is derived from an EMBL/GenBank/DDBJ whole genome shotgun (WGS) entry which is preliminary data.</text>
</comment>
<reference evidence="2 3" key="1">
    <citation type="journal article" date="2018" name="PLoS ONE">
        <title>The draft genome of Kipferlia bialata reveals reductive genome evolution in fornicate parasites.</title>
        <authorList>
            <person name="Tanifuji G."/>
            <person name="Takabayashi S."/>
            <person name="Kume K."/>
            <person name="Takagi M."/>
            <person name="Nakayama T."/>
            <person name="Kamikawa R."/>
            <person name="Inagaki Y."/>
            <person name="Hashimoto T."/>
        </authorList>
    </citation>
    <scope>NUCLEOTIDE SEQUENCE [LARGE SCALE GENOMIC DNA]</scope>
    <source>
        <strain evidence="2">NY0173</strain>
    </source>
</reference>
<feature type="compositionally biased region" description="Pro residues" evidence="1">
    <location>
        <begin position="285"/>
        <end position="294"/>
    </location>
</feature>
<feature type="region of interest" description="Disordered" evidence="1">
    <location>
        <begin position="517"/>
        <end position="627"/>
    </location>
</feature>
<feature type="compositionally biased region" description="Polar residues" evidence="1">
    <location>
        <begin position="653"/>
        <end position="671"/>
    </location>
</feature>
<feature type="region of interest" description="Disordered" evidence="1">
    <location>
        <begin position="641"/>
        <end position="686"/>
    </location>
</feature>
<accession>A0A9K3GGZ1</accession>
<keyword evidence="3" id="KW-1185">Reference proteome</keyword>
<feature type="region of interest" description="Disordered" evidence="1">
    <location>
        <begin position="1"/>
        <end position="51"/>
    </location>
</feature>
<gene>
    <name evidence="2" type="ORF">KIPB_003308</name>
</gene>
<feature type="compositionally biased region" description="Polar residues" evidence="1">
    <location>
        <begin position="604"/>
        <end position="618"/>
    </location>
</feature>
<feature type="region of interest" description="Disordered" evidence="1">
    <location>
        <begin position="211"/>
        <end position="254"/>
    </location>
</feature>
<evidence type="ECO:0000313" key="3">
    <source>
        <dbReference type="Proteomes" id="UP000265618"/>
    </source>
</evidence>
<feature type="compositionally biased region" description="Low complexity" evidence="1">
    <location>
        <begin position="242"/>
        <end position="253"/>
    </location>
</feature>
<name>A0A9K3GGZ1_9EUKA</name>
<protein>
    <submittedName>
        <fullName evidence="2">Uncharacterized protein</fullName>
    </submittedName>
</protein>
<feature type="region of interest" description="Disordered" evidence="1">
    <location>
        <begin position="268"/>
        <end position="433"/>
    </location>
</feature>
<evidence type="ECO:0000256" key="1">
    <source>
        <dbReference type="SAM" id="MobiDB-lite"/>
    </source>
</evidence>
<proteinExistence type="predicted"/>
<feature type="compositionally biased region" description="Basic and acidic residues" evidence="1">
    <location>
        <begin position="407"/>
        <end position="422"/>
    </location>
</feature>
<feature type="compositionally biased region" description="Basic and acidic residues" evidence="1">
    <location>
        <begin position="574"/>
        <end position="595"/>
    </location>
</feature>
<feature type="region of interest" description="Disordered" evidence="1">
    <location>
        <begin position="73"/>
        <end position="170"/>
    </location>
</feature>
<evidence type="ECO:0000313" key="2">
    <source>
        <dbReference type="EMBL" id="GIQ82212.1"/>
    </source>
</evidence>
<organism evidence="2 3">
    <name type="scientific">Kipferlia bialata</name>
    <dbReference type="NCBI Taxonomy" id="797122"/>
    <lineage>
        <taxon>Eukaryota</taxon>
        <taxon>Metamonada</taxon>
        <taxon>Carpediemonas-like organisms</taxon>
        <taxon>Kipferlia</taxon>
    </lineage>
</organism>
<feature type="compositionally biased region" description="Basic and acidic residues" evidence="1">
    <location>
        <begin position="387"/>
        <end position="398"/>
    </location>
</feature>
<feature type="region of interest" description="Disordered" evidence="1">
    <location>
        <begin position="703"/>
        <end position="756"/>
    </location>
</feature>
<feature type="compositionally biased region" description="Basic and acidic residues" evidence="1">
    <location>
        <begin position="221"/>
        <end position="232"/>
    </location>
</feature>
<feature type="compositionally biased region" description="Low complexity" evidence="1">
    <location>
        <begin position="527"/>
        <end position="546"/>
    </location>
</feature>
<sequence>MPRVHPNPPHWGRRGVLAHTVSSPRANRIRPSPDKRSPAHPRPTHTPSAAFTLPNLRIPVHAPVTPHQARLLTLQHSRRQYSPRAYTGSPRTQRDSPATVRESVRSVGASPRANATGNARVSVRVSPHMGSGTYGAGRGGHASHVHSPRPGSLFRGAGPHSRQSDTSQRIPVYMPAYADRDINQADMAEAQMEGGYLATAYALLQTKPEDDRLSVSPVAQRDPHSLKGEGEGGRCIGGTGEGLSRSSEGGSLSDAGHVNEMAVVEEGLEQHSHLESAGPASDGPPSTPNHPPRQSPGVHPDVIGRGSLEDLLGEPGDQEYMSPNLGHPQADRDRERHREMRERHRGRIDPTVPPLSPFPLRDSAKFAPRHGNADGLSPTRSFSHLRAPGDIDPHDTRLPFDTGLGSETERERETPREGERQRGRQASDPAARYYNARETNPQLLEVPGLGGSVVGGGVGDPTCGGLLPTPPPFRIQGENPFASPLDADSVASPSLAGVPVPTSLIDSVPKELTDGVMSHRHGRHGHPPGTRGTRGGRAVVRGRPGTDASGVHVVSGSANRSRVNSRGGPRSKARGRERDMEWRGHPAGDRQDIGDMVRWVPPQGHTSASASRPSSTHMASRHSGQVELSARVPTIPEVPEEADQDAHPHYLDSSVSPVQSQAKLYHSSPSATGRDRVPRSLSPAASGHNARFRVEVVGSRYVTRPLKRTQGSDGVGASPSRKRAEERQRQVSAAQSGEGRGHTFQGQYHRREVATHIQSPFAPDYSAWKNRKAFMPPRKYPRQALAYREPY</sequence>
<dbReference type="EMBL" id="BDIP01000623">
    <property type="protein sequence ID" value="GIQ82212.1"/>
    <property type="molecule type" value="Genomic_DNA"/>
</dbReference>
<dbReference type="AlphaFoldDB" id="A0A9K3GGZ1"/>
<feature type="compositionally biased region" description="Basic and acidic residues" evidence="1">
    <location>
        <begin position="329"/>
        <end position="342"/>
    </location>
</feature>